<evidence type="ECO:0000313" key="3">
    <source>
        <dbReference type="Proteomes" id="UP000020406"/>
    </source>
</evidence>
<comment type="caution">
    <text evidence="2">The sequence shown here is derived from an EMBL/GenBank/DDBJ whole genome shotgun (WGS) entry which is preliminary data.</text>
</comment>
<feature type="region of interest" description="Disordered" evidence="1">
    <location>
        <begin position="1"/>
        <end position="28"/>
    </location>
</feature>
<sequence length="70" mass="7841">MALLPEQRPRFAARMNMPDHPDASQHEQSLRTGDAGTFYFNLNHGSLVTCGEALPWCLSWPTSPLLTNGW</sequence>
<dbReference type="KEGG" id="xtw:AB672_11405"/>
<name>Z9JM08_9GAMM</name>
<reference evidence="2 3" key="1">
    <citation type="journal article" date="2014" name="Genome Announc.">
        <title>Draft Genome Sequence of Xylella fastidiosa Pear Leaf Scorch Strain in Taiwan.</title>
        <authorList>
            <person name="Su C.C."/>
            <person name="Deng W.L."/>
            <person name="Jan F.J."/>
            <person name="Chang C.J."/>
            <person name="Huang H."/>
            <person name="Chen J."/>
        </authorList>
    </citation>
    <scope>NUCLEOTIDE SEQUENCE [LARGE SCALE GENOMIC DNA]</scope>
    <source>
        <strain evidence="2 3">PLS229</strain>
    </source>
</reference>
<feature type="compositionally biased region" description="Basic and acidic residues" evidence="1">
    <location>
        <begin position="17"/>
        <end position="28"/>
    </location>
</feature>
<evidence type="ECO:0000256" key="1">
    <source>
        <dbReference type="SAM" id="MobiDB-lite"/>
    </source>
</evidence>
<dbReference type="AlphaFoldDB" id="Z9JM08"/>
<accession>Z9JM08</accession>
<proteinExistence type="predicted"/>
<protein>
    <submittedName>
        <fullName evidence="2">Uncharacterized protein</fullName>
    </submittedName>
</protein>
<dbReference type="EMBL" id="JDSQ01000001">
    <property type="protein sequence ID" value="EWS79445.1"/>
    <property type="molecule type" value="Genomic_DNA"/>
</dbReference>
<gene>
    <name evidence="2" type="ORF">AF72_00645</name>
</gene>
<dbReference type="STRING" id="1444770.AF72_00645"/>
<evidence type="ECO:0000313" key="2">
    <source>
        <dbReference type="EMBL" id="EWS79445.1"/>
    </source>
</evidence>
<organism evidence="2 3">
    <name type="scientific">Xylella taiwanensis</name>
    <dbReference type="NCBI Taxonomy" id="1444770"/>
    <lineage>
        <taxon>Bacteria</taxon>
        <taxon>Pseudomonadati</taxon>
        <taxon>Pseudomonadota</taxon>
        <taxon>Gammaproteobacteria</taxon>
        <taxon>Lysobacterales</taxon>
        <taxon>Lysobacteraceae</taxon>
        <taxon>Xylella</taxon>
    </lineage>
</organism>
<dbReference type="Proteomes" id="UP000020406">
    <property type="component" value="Unassembled WGS sequence"/>
</dbReference>